<feature type="domain" description="FAD-binding PCMH-type" evidence="5">
    <location>
        <begin position="28"/>
        <end position="208"/>
    </location>
</feature>
<dbReference type="SUPFAM" id="SSF56176">
    <property type="entry name" value="FAD-binding/transporter-associated domain-like"/>
    <property type="match status" value="1"/>
</dbReference>
<evidence type="ECO:0000256" key="1">
    <source>
        <dbReference type="ARBA" id="ARBA00001974"/>
    </source>
</evidence>
<reference evidence="6 7" key="1">
    <citation type="submission" date="2023-07" db="EMBL/GenBank/DDBJ databases">
        <title>Genomic Encyclopedia of Type Strains, Phase IV (KMG-IV): sequencing the most valuable type-strain genomes for metagenomic binning, comparative biology and taxonomic classification.</title>
        <authorList>
            <person name="Goeker M."/>
        </authorList>
    </citation>
    <scope>NUCLEOTIDE SEQUENCE [LARGE SCALE GENOMIC DNA]</scope>
    <source>
        <strain evidence="6 7">DSM 23948</strain>
    </source>
</reference>
<dbReference type="InterPro" id="IPR006094">
    <property type="entry name" value="Oxid_FAD_bind_N"/>
</dbReference>
<evidence type="ECO:0000313" key="7">
    <source>
        <dbReference type="Proteomes" id="UP001231362"/>
    </source>
</evidence>
<dbReference type="InterPro" id="IPR016166">
    <property type="entry name" value="FAD-bd_PCMH"/>
</dbReference>
<proteinExistence type="predicted"/>
<dbReference type="Pfam" id="PF02913">
    <property type="entry name" value="FAD-oxidase_C"/>
    <property type="match status" value="1"/>
</dbReference>
<evidence type="ECO:0000256" key="4">
    <source>
        <dbReference type="ARBA" id="ARBA00023002"/>
    </source>
</evidence>
<keyword evidence="2" id="KW-0285">Flavoprotein</keyword>
<dbReference type="PANTHER" id="PTHR11748:SF103">
    <property type="entry name" value="GLYCOLATE OXIDASE SUBUNIT GLCE"/>
    <property type="match status" value="1"/>
</dbReference>
<evidence type="ECO:0000313" key="6">
    <source>
        <dbReference type="EMBL" id="MDQ0155400.1"/>
    </source>
</evidence>
<dbReference type="SUPFAM" id="SSF55103">
    <property type="entry name" value="FAD-linked oxidases, C-terminal domain"/>
    <property type="match status" value="1"/>
</dbReference>
<dbReference type="InterPro" id="IPR004113">
    <property type="entry name" value="FAD-bd_oxidored_4_C"/>
</dbReference>
<evidence type="ECO:0000256" key="3">
    <source>
        <dbReference type="ARBA" id="ARBA00022827"/>
    </source>
</evidence>
<dbReference type="Pfam" id="PF01565">
    <property type="entry name" value="FAD_binding_4"/>
    <property type="match status" value="1"/>
</dbReference>
<gene>
    <name evidence="6" type="ORF">J2S07_001705</name>
</gene>
<organism evidence="6 7">
    <name type="scientific">Anoxybacillus andreesenii</name>
    <dbReference type="NCBI Taxonomy" id="1325932"/>
    <lineage>
        <taxon>Bacteria</taxon>
        <taxon>Bacillati</taxon>
        <taxon>Bacillota</taxon>
        <taxon>Bacilli</taxon>
        <taxon>Bacillales</taxon>
        <taxon>Anoxybacillaceae</taxon>
        <taxon>Anoxybacillus</taxon>
    </lineage>
</organism>
<dbReference type="PANTHER" id="PTHR11748">
    <property type="entry name" value="D-LACTATE DEHYDROGENASE"/>
    <property type="match status" value="1"/>
</dbReference>
<comment type="caution">
    <text evidence="6">The sequence shown here is derived from an EMBL/GenBank/DDBJ whole genome shotgun (WGS) entry which is preliminary data.</text>
</comment>
<protein>
    <submittedName>
        <fullName evidence="6">Glycolate oxidase FAD binding subunit</fullName>
    </submittedName>
</protein>
<keyword evidence="7" id="KW-1185">Reference proteome</keyword>
<keyword evidence="3" id="KW-0274">FAD</keyword>
<accession>A0ABT9V3G5</accession>
<dbReference type="EMBL" id="JAUSTU010000006">
    <property type="protein sequence ID" value="MDQ0155400.1"/>
    <property type="molecule type" value="Genomic_DNA"/>
</dbReference>
<comment type="cofactor">
    <cofactor evidence="1">
        <name>FAD</name>
        <dbReference type="ChEBI" id="CHEBI:57692"/>
    </cofactor>
</comment>
<dbReference type="RefSeq" id="WP_307149962.1">
    <property type="nucleotide sequence ID" value="NZ_JAUSTU010000006.1"/>
</dbReference>
<sequence>MMTSNALTELKDIIREECITENDAQSSYLGNSGKIIAAPETEDEIVKLLSYANENGKTISVVSGGTKRGYGGITESEDIVLSLRNYRGIIEHTVGDMTVTVKAGTPFKELQDYLAGYNQKVSLDPAWPEDATIGGVIAANDSGPKRLGYGSARDVVIGLRVVYPDGTVIRTGGKVVKNVAGYDMNKLFIGSMGTLGVITEITLKLRPLPKYESLVLLSFPSGDIEQVKAFAVKILDSMMEPVSLELISPMMSEILTGQSSYILAMCFEDVESSVHYQEEFIKKIKPNNSEIQILPQDKAQAFWEHFYRLAPNGKKAKTEQETEASLKVGVVNLDVLKMIQESELLRDSYNLRVEAHGGLGHGLCQINLAGANEDIEAAIYHLRSVAEGLGGYVTIKHLPLSLRQKISVWGEKPSYFFLLDGIKKKIDPNHILNPKRFVGGI</sequence>
<dbReference type="PROSITE" id="PS51387">
    <property type="entry name" value="FAD_PCMH"/>
    <property type="match status" value="1"/>
</dbReference>
<dbReference type="InterPro" id="IPR016169">
    <property type="entry name" value="FAD-bd_PCMH_sub2"/>
</dbReference>
<dbReference type="InterPro" id="IPR036318">
    <property type="entry name" value="FAD-bd_PCMH-like_sf"/>
</dbReference>
<dbReference type="Gene3D" id="3.30.465.10">
    <property type="match status" value="1"/>
</dbReference>
<dbReference type="Proteomes" id="UP001231362">
    <property type="component" value="Unassembled WGS sequence"/>
</dbReference>
<dbReference type="InterPro" id="IPR016164">
    <property type="entry name" value="FAD-linked_Oxase-like_C"/>
</dbReference>
<name>A0ABT9V3G5_9BACL</name>
<evidence type="ECO:0000259" key="5">
    <source>
        <dbReference type="PROSITE" id="PS51387"/>
    </source>
</evidence>
<keyword evidence="4" id="KW-0560">Oxidoreductase</keyword>
<evidence type="ECO:0000256" key="2">
    <source>
        <dbReference type="ARBA" id="ARBA00022630"/>
    </source>
</evidence>